<feature type="region of interest" description="Disordered" evidence="1">
    <location>
        <begin position="1"/>
        <end position="233"/>
    </location>
</feature>
<dbReference type="OrthoDB" id="5383057at2759"/>
<evidence type="ECO:0000256" key="1">
    <source>
        <dbReference type="SAM" id="MobiDB-lite"/>
    </source>
</evidence>
<gene>
    <name evidence="2" type="ORF">THAR02_09446</name>
</gene>
<name>A0A0F9X193_TRIHA</name>
<dbReference type="EMBL" id="JOKZ01000418">
    <property type="protein sequence ID" value="KKO98454.1"/>
    <property type="molecule type" value="Genomic_DNA"/>
</dbReference>
<dbReference type="Proteomes" id="UP000034112">
    <property type="component" value="Unassembled WGS sequence"/>
</dbReference>
<feature type="compositionally biased region" description="Low complexity" evidence="1">
    <location>
        <begin position="86"/>
        <end position="99"/>
    </location>
</feature>
<dbReference type="AlphaFoldDB" id="A0A0F9X193"/>
<feature type="compositionally biased region" description="Basic and acidic residues" evidence="1">
    <location>
        <begin position="192"/>
        <end position="202"/>
    </location>
</feature>
<feature type="compositionally biased region" description="Polar residues" evidence="1">
    <location>
        <begin position="50"/>
        <end position="67"/>
    </location>
</feature>
<evidence type="ECO:0000313" key="3">
    <source>
        <dbReference type="Proteomes" id="UP000034112"/>
    </source>
</evidence>
<proteinExistence type="predicted"/>
<sequence>MPTLRERKNPSSGTKVHPGKNVPVHREAAGLVAPESLAAESVEHGGEFAQNRNAQQEGVKSSDLKTQSGREGGISSGGKSEGVSGGKSASVSGGKSVGEAPGYVADQYIKDTKGPHGKNIKEGVDEGQTGEKNDGLQRALRSEPGSEDDPNRSFYGKTYEDMPVIPEEKSSLRPPRPSDVDSGKQSRATGSKQEEEAGRDAPRNMNVPSEQDVEAEEMEHQRYGEAQPQLVPTDMIETMISAQGRKKESLNDG</sequence>
<reference evidence="3" key="1">
    <citation type="journal article" date="2015" name="Genome Announc.">
        <title>Draft whole-genome sequence of the biocontrol agent Trichoderma harzianum T6776.</title>
        <authorList>
            <person name="Baroncelli R."/>
            <person name="Piaggeschi G."/>
            <person name="Fiorini L."/>
            <person name="Bertolini E."/>
            <person name="Zapparata A."/>
            <person name="Pe M.E."/>
            <person name="Sarrocco S."/>
            <person name="Vannacci G."/>
        </authorList>
    </citation>
    <scope>NUCLEOTIDE SEQUENCE [LARGE SCALE GENOMIC DNA]</scope>
    <source>
        <strain evidence="3">T6776</strain>
    </source>
</reference>
<protein>
    <submittedName>
        <fullName evidence="2">Uncharacterized protein</fullName>
    </submittedName>
</protein>
<feature type="compositionally biased region" description="Basic and acidic residues" evidence="1">
    <location>
        <begin position="166"/>
        <end position="184"/>
    </location>
</feature>
<comment type="caution">
    <text evidence="2">The sequence shown here is derived from an EMBL/GenBank/DDBJ whole genome shotgun (WGS) entry which is preliminary data.</text>
</comment>
<evidence type="ECO:0000313" key="2">
    <source>
        <dbReference type="EMBL" id="KKO98454.1"/>
    </source>
</evidence>
<organism evidence="2 3">
    <name type="scientific">Trichoderma harzianum</name>
    <name type="common">Hypocrea lixii</name>
    <dbReference type="NCBI Taxonomy" id="5544"/>
    <lineage>
        <taxon>Eukaryota</taxon>
        <taxon>Fungi</taxon>
        <taxon>Dikarya</taxon>
        <taxon>Ascomycota</taxon>
        <taxon>Pezizomycotina</taxon>
        <taxon>Sordariomycetes</taxon>
        <taxon>Hypocreomycetidae</taxon>
        <taxon>Hypocreales</taxon>
        <taxon>Hypocreaceae</taxon>
        <taxon>Trichoderma</taxon>
    </lineage>
</organism>
<feature type="compositionally biased region" description="Basic and acidic residues" evidence="1">
    <location>
        <begin position="108"/>
        <end position="135"/>
    </location>
</feature>
<dbReference type="OMA" id="PTDMIET"/>
<feature type="compositionally biased region" description="Gly residues" evidence="1">
    <location>
        <begin position="70"/>
        <end position="85"/>
    </location>
</feature>
<accession>A0A0F9X193</accession>